<gene>
    <name evidence="2" type="ORF">DMH04_13810</name>
</gene>
<dbReference type="Proteomes" id="UP000287547">
    <property type="component" value="Unassembled WGS sequence"/>
</dbReference>
<sequence>MVRQRRGVQWQFAIVDTSGYLLLTGPLAAPTTIGCPAGHIQVRDRTCGAGLCERSAHRSELDHTPTTPVAGPWSPTRGRLLSAPPGQGRAGR</sequence>
<proteinExistence type="predicted"/>
<reference evidence="2 3" key="1">
    <citation type="submission" date="2018-05" db="EMBL/GenBank/DDBJ databases">
        <title>Evolution of GPA BGCs.</title>
        <authorList>
            <person name="Waglechner N."/>
            <person name="Wright G.D."/>
        </authorList>
    </citation>
    <scope>NUCLEOTIDE SEQUENCE [LARGE SCALE GENOMIC DNA]</scope>
    <source>
        <strain evidence="2 3">A82846</strain>
    </source>
</reference>
<protein>
    <submittedName>
        <fullName evidence="2">Uncharacterized protein</fullName>
    </submittedName>
</protein>
<organism evidence="2 3">
    <name type="scientific">Kibdelosporangium aridum</name>
    <dbReference type="NCBI Taxonomy" id="2030"/>
    <lineage>
        <taxon>Bacteria</taxon>
        <taxon>Bacillati</taxon>
        <taxon>Actinomycetota</taxon>
        <taxon>Actinomycetes</taxon>
        <taxon>Pseudonocardiales</taxon>
        <taxon>Pseudonocardiaceae</taxon>
        <taxon>Kibdelosporangium</taxon>
    </lineage>
</organism>
<evidence type="ECO:0000313" key="2">
    <source>
        <dbReference type="EMBL" id="RSM86247.1"/>
    </source>
</evidence>
<feature type="region of interest" description="Disordered" evidence="1">
    <location>
        <begin position="56"/>
        <end position="92"/>
    </location>
</feature>
<dbReference type="EMBL" id="QHKI01000009">
    <property type="protein sequence ID" value="RSM86247.1"/>
    <property type="molecule type" value="Genomic_DNA"/>
</dbReference>
<accession>A0A428ZDT8</accession>
<dbReference type="AlphaFoldDB" id="A0A428ZDT8"/>
<name>A0A428ZDT8_KIBAR</name>
<comment type="caution">
    <text evidence="2">The sequence shown here is derived from an EMBL/GenBank/DDBJ whole genome shotgun (WGS) entry which is preliminary data.</text>
</comment>
<evidence type="ECO:0000313" key="3">
    <source>
        <dbReference type="Proteomes" id="UP000287547"/>
    </source>
</evidence>
<dbReference type="PROSITE" id="PS51257">
    <property type="entry name" value="PROKAR_LIPOPROTEIN"/>
    <property type="match status" value="1"/>
</dbReference>
<evidence type="ECO:0000256" key="1">
    <source>
        <dbReference type="SAM" id="MobiDB-lite"/>
    </source>
</evidence>